<dbReference type="AlphaFoldDB" id="A0A5J4U6I7"/>
<gene>
    <name evidence="2" type="ORF">EZS28_038981</name>
</gene>
<comment type="caution">
    <text evidence="2">The sequence shown here is derived from an EMBL/GenBank/DDBJ whole genome shotgun (WGS) entry which is preliminary data.</text>
</comment>
<evidence type="ECO:0000256" key="1">
    <source>
        <dbReference type="SAM" id="MobiDB-lite"/>
    </source>
</evidence>
<evidence type="ECO:0000313" key="2">
    <source>
        <dbReference type="EMBL" id="KAA6365491.1"/>
    </source>
</evidence>
<protein>
    <submittedName>
        <fullName evidence="2">Uncharacterized protein</fullName>
    </submittedName>
</protein>
<feature type="region of interest" description="Disordered" evidence="1">
    <location>
        <begin position="151"/>
        <end position="192"/>
    </location>
</feature>
<organism evidence="2 3">
    <name type="scientific">Streblomastix strix</name>
    <dbReference type="NCBI Taxonomy" id="222440"/>
    <lineage>
        <taxon>Eukaryota</taxon>
        <taxon>Metamonada</taxon>
        <taxon>Preaxostyla</taxon>
        <taxon>Oxymonadida</taxon>
        <taxon>Streblomastigidae</taxon>
        <taxon>Streblomastix</taxon>
    </lineage>
</organism>
<dbReference type="Proteomes" id="UP000324800">
    <property type="component" value="Unassembled WGS sequence"/>
</dbReference>
<dbReference type="EMBL" id="SNRW01020405">
    <property type="protein sequence ID" value="KAA6365491.1"/>
    <property type="molecule type" value="Genomic_DNA"/>
</dbReference>
<feature type="compositionally biased region" description="Basic residues" evidence="1">
    <location>
        <begin position="164"/>
        <end position="175"/>
    </location>
</feature>
<evidence type="ECO:0000313" key="3">
    <source>
        <dbReference type="Proteomes" id="UP000324800"/>
    </source>
</evidence>
<sequence>MDNMLNKHQNHSDEDESMRLRMEILNKLSPKEQYKVKKGFGPQMRLTPFYEAQVQRRITEQSTNAIHINAGWDFGSGTDEQQDEFQEDFLSEFQQLEIRILNMKNKKHKPRKHQRSLKKLKSIQEQTQLYYNNQVLDNHLGPLFSQMNYPGPQGMGPDQSNTKLRSRQPTSRRKWIVSPTQTNSQSQITPNSNQNQSLILNIDLIGIITNPFSVPKGIQHQKIAGEAAQVQHALRETFSTNGNVRKVASPQDSIVSGQVGVAGTRPINIRTASSTKLQGNPIHEPQVANKSNVGIIYHAQRRATNISFFTEQSPW</sequence>
<accession>A0A5J4U6I7</accession>
<reference evidence="2 3" key="1">
    <citation type="submission" date="2019-03" db="EMBL/GenBank/DDBJ databases">
        <title>Single cell metagenomics reveals metabolic interactions within the superorganism composed of flagellate Streblomastix strix and complex community of Bacteroidetes bacteria on its surface.</title>
        <authorList>
            <person name="Treitli S.C."/>
            <person name="Kolisko M."/>
            <person name="Husnik F."/>
            <person name="Keeling P."/>
            <person name="Hampl V."/>
        </authorList>
    </citation>
    <scope>NUCLEOTIDE SEQUENCE [LARGE SCALE GENOMIC DNA]</scope>
    <source>
        <strain evidence="2">ST1C</strain>
    </source>
</reference>
<feature type="non-terminal residue" evidence="2">
    <location>
        <position position="315"/>
    </location>
</feature>
<feature type="compositionally biased region" description="Polar residues" evidence="1">
    <location>
        <begin position="178"/>
        <end position="192"/>
    </location>
</feature>
<proteinExistence type="predicted"/>
<name>A0A5J4U6I7_9EUKA</name>